<dbReference type="STRING" id="5539.A0A3E2GY42"/>
<evidence type="ECO:0000259" key="2">
    <source>
        <dbReference type="Pfam" id="PF07859"/>
    </source>
</evidence>
<dbReference type="InterPro" id="IPR013094">
    <property type="entry name" value="AB_hydrolase_3"/>
</dbReference>
<evidence type="ECO:0000256" key="1">
    <source>
        <dbReference type="ARBA" id="ARBA00022801"/>
    </source>
</evidence>
<keyword evidence="4" id="KW-1185">Reference proteome</keyword>
<dbReference type="InterPro" id="IPR029058">
    <property type="entry name" value="AB_hydrolase_fold"/>
</dbReference>
<evidence type="ECO:0000313" key="4">
    <source>
        <dbReference type="Proteomes" id="UP000258309"/>
    </source>
</evidence>
<feature type="non-terminal residue" evidence="3">
    <location>
        <position position="1"/>
    </location>
</feature>
<dbReference type="PANTHER" id="PTHR48081:SF8">
    <property type="entry name" value="ALPHA_BETA HYDROLASE FOLD-3 DOMAIN-CONTAINING PROTEIN-RELATED"/>
    <property type="match status" value="1"/>
</dbReference>
<dbReference type="SUPFAM" id="SSF53474">
    <property type="entry name" value="alpha/beta-Hydrolases"/>
    <property type="match status" value="1"/>
</dbReference>
<dbReference type="PANTHER" id="PTHR48081">
    <property type="entry name" value="AB HYDROLASE SUPERFAMILY PROTEIN C4A8.06C"/>
    <property type="match status" value="1"/>
</dbReference>
<feature type="domain" description="Alpha/beta hydrolase fold-3" evidence="2">
    <location>
        <begin position="83"/>
        <end position="296"/>
    </location>
</feature>
<protein>
    <recommendedName>
        <fullName evidence="2">Alpha/beta hydrolase fold-3 domain-containing protein</fullName>
    </recommendedName>
</protein>
<name>A0A3E2GY42_SCYLI</name>
<gene>
    <name evidence="3" type="ORF">B7463_g10655</name>
</gene>
<proteinExistence type="predicted"/>
<keyword evidence="1" id="KW-0378">Hydrolase</keyword>
<dbReference type="Proteomes" id="UP000258309">
    <property type="component" value="Unassembled WGS sequence"/>
</dbReference>
<dbReference type="OMA" id="SEQEIHI"/>
<dbReference type="OrthoDB" id="408631at2759"/>
<accession>A0A3E2GY42</accession>
<reference evidence="3 4" key="1">
    <citation type="submission" date="2018-05" db="EMBL/GenBank/DDBJ databases">
        <title>Draft genome sequence of Scytalidium lignicola DSM 105466, a ubiquitous saprotrophic fungus.</title>
        <authorList>
            <person name="Buettner E."/>
            <person name="Gebauer A.M."/>
            <person name="Hofrichter M."/>
            <person name="Liers C."/>
            <person name="Kellner H."/>
        </authorList>
    </citation>
    <scope>NUCLEOTIDE SEQUENCE [LARGE SCALE GENOMIC DNA]</scope>
    <source>
        <strain evidence="3 4">DSM 105466</strain>
    </source>
</reference>
<dbReference type="GO" id="GO:0016787">
    <property type="term" value="F:hydrolase activity"/>
    <property type="evidence" value="ECO:0007669"/>
    <property type="project" value="UniProtKB-KW"/>
</dbReference>
<organism evidence="3 4">
    <name type="scientific">Scytalidium lignicola</name>
    <name type="common">Hyphomycete</name>
    <dbReference type="NCBI Taxonomy" id="5539"/>
    <lineage>
        <taxon>Eukaryota</taxon>
        <taxon>Fungi</taxon>
        <taxon>Dikarya</taxon>
        <taxon>Ascomycota</taxon>
        <taxon>Pezizomycotina</taxon>
        <taxon>Leotiomycetes</taxon>
        <taxon>Leotiomycetes incertae sedis</taxon>
        <taxon>Scytalidium</taxon>
    </lineage>
</organism>
<comment type="caution">
    <text evidence="3">The sequence shown here is derived from an EMBL/GenBank/DDBJ whole genome shotgun (WGS) entry which is preliminary data.</text>
</comment>
<evidence type="ECO:0000313" key="3">
    <source>
        <dbReference type="EMBL" id="RFU25683.1"/>
    </source>
</evidence>
<sequence length="327" mass="37038">MKLMNLIRSSKKNPPPPFIDATTDVNVLRDKERAMIAACQRSTWNQPATDEKDYQVQTRDGSSITVRVYRKPNQTQAGPMMTMLHGGGWVLGDLENEAMFCRQWCEIANGVAVNVGYRLAPEHKFPIPVNDSYDALEWAVANASLLGADPSKGLILGGVSAGANMAAVISHLWRDDHHHIPLTGLYLSVPPVLYPEAVPEKYKSQYLSQKENENGLFLNKKAATFFHDHYAADPLSPLFSPFIFPSGHHNLPPTYFQVCGLDQLQDDGFLYEKVLREEYGIETRLDFYPGLPHYFWAWWPESDFTKKHWKDSIAGLTWLLEKSQRDA</sequence>
<dbReference type="EMBL" id="NCSJ02000314">
    <property type="protein sequence ID" value="RFU25683.1"/>
    <property type="molecule type" value="Genomic_DNA"/>
</dbReference>
<dbReference type="Gene3D" id="3.40.50.1820">
    <property type="entry name" value="alpha/beta hydrolase"/>
    <property type="match status" value="1"/>
</dbReference>
<feature type="non-terminal residue" evidence="3">
    <location>
        <position position="327"/>
    </location>
</feature>
<dbReference type="AlphaFoldDB" id="A0A3E2GY42"/>
<dbReference type="Pfam" id="PF07859">
    <property type="entry name" value="Abhydrolase_3"/>
    <property type="match status" value="1"/>
</dbReference>
<dbReference type="InterPro" id="IPR050300">
    <property type="entry name" value="GDXG_lipolytic_enzyme"/>
</dbReference>